<keyword evidence="3" id="KW-1185">Reference proteome</keyword>
<sequence>MSNFTLDTKVGHVAKVATRKGETTELADFNAATSGHAFHCNTQSSAYATSFLRRNEEYPVVSHIEAPVDVSISHKHRQTKMGLGGLTRDSIVGLNNLVHNDDDDNNVFRPLPLGGNGRSGSFNSGDKLRNSFTGGGGGRGGDEFLFLDNNNEGELSAQDIHCISLNDDAPGRVPHDIIGGYVGTVVPTPSIRAAQAAAATAAQQQVNEQVTVQQQHQQLEVVVAFSSVSATNSRSLDSYKPTGASPTDAQTGTSATYQFQYEGYTDYYAEDFSPYNYDYEDDGGLGGETKNVFCCLFAPWMGKQQQQVVVDGEKEGEGEDSVDENQQQQPEQQQQEQQQEIASVGNQEGVSAAGAVVANIASPPKTDESTMINDESSSKSATTTPTAAASTQIAILSVAESVDERKSDSISIPTPKASINANLNKVAATIAISSGNNTSSAHGEEKKDEAVNESIKQDDGKSTSTAPTIKSILKVKRCTNHSTNSLNNHATNNAKKDLRKESDNAKSSSSPTKRHLFPTYEPKKSLGSDGNGGETRSINFNPMARVLTIPSRKDIPLSVKAQIWWQKCDYDEFKKTGRIISKAMECGGSEIWLTSSNAWGNRQQSNAAKIPSAKMVNNEQLLGHKDSDDDDEYNKALKRYTGEEKKEDKVSDSTTAANGGDFGEKWWCKFGHSRRGIEHIASSKEGKARQQSVLMAIQMVLEEQRRQRSARTKDPNKLRNVGMQYTSWARDLALAAGAADAEAVATNFDAAAKSRAHHFAKQLKNTSALAMNQNDAGGGVAMAVTSQILDANTHAKAPGHASLLAKHDQADNSLSKSAAGFMPS</sequence>
<feature type="region of interest" description="Disordered" evidence="1">
    <location>
        <begin position="480"/>
        <end position="538"/>
    </location>
</feature>
<accession>B8C4W2</accession>
<gene>
    <name evidence="2" type="ORF">THAPSDRAFT_5866</name>
</gene>
<feature type="compositionally biased region" description="Polar residues" evidence="1">
    <location>
        <begin position="480"/>
        <end position="493"/>
    </location>
</feature>
<dbReference type="EMBL" id="CM000643">
    <property type="protein sequence ID" value="EED91016.1"/>
    <property type="molecule type" value="Genomic_DNA"/>
</dbReference>
<evidence type="ECO:0000256" key="1">
    <source>
        <dbReference type="SAM" id="MobiDB-lite"/>
    </source>
</evidence>
<dbReference type="HOGENOM" id="CLU_343738_0_0_1"/>
<feature type="compositionally biased region" description="Acidic residues" evidence="1">
    <location>
        <begin position="314"/>
        <end position="323"/>
    </location>
</feature>
<protein>
    <submittedName>
        <fullName evidence="2">Uncharacterized protein</fullName>
    </submittedName>
</protein>
<dbReference type="GeneID" id="7448358"/>
<name>B8C4W2_THAPS</name>
<organism evidence="2 3">
    <name type="scientific">Thalassiosira pseudonana</name>
    <name type="common">Marine diatom</name>
    <name type="synonym">Cyclotella nana</name>
    <dbReference type="NCBI Taxonomy" id="35128"/>
    <lineage>
        <taxon>Eukaryota</taxon>
        <taxon>Sar</taxon>
        <taxon>Stramenopiles</taxon>
        <taxon>Ochrophyta</taxon>
        <taxon>Bacillariophyta</taxon>
        <taxon>Coscinodiscophyceae</taxon>
        <taxon>Thalassiosirophycidae</taxon>
        <taxon>Thalassiosirales</taxon>
        <taxon>Thalassiosiraceae</taxon>
        <taxon>Thalassiosira</taxon>
    </lineage>
</organism>
<feature type="compositionally biased region" description="Low complexity" evidence="1">
    <location>
        <begin position="324"/>
        <end position="340"/>
    </location>
</feature>
<dbReference type="Proteomes" id="UP000001449">
    <property type="component" value="Chromosome 6"/>
</dbReference>
<proteinExistence type="predicted"/>
<dbReference type="OMA" id="FNPMARV"/>
<dbReference type="KEGG" id="tps:THAPSDRAFT_5866"/>
<dbReference type="RefSeq" id="XP_002290909.1">
    <property type="nucleotide sequence ID" value="XM_002290873.1"/>
</dbReference>
<dbReference type="AlphaFoldDB" id="B8C4W2"/>
<dbReference type="InParanoid" id="B8C4W2"/>
<feature type="region of interest" description="Disordered" evidence="1">
    <location>
        <begin position="435"/>
        <end position="468"/>
    </location>
</feature>
<reference evidence="2 3" key="1">
    <citation type="journal article" date="2004" name="Science">
        <title>The genome of the diatom Thalassiosira pseudonana: ecology, evolution, and metabolism.</title>
        <authorList>
            <person name="Armbrust E.V."/>
            <person name="Berges J.A."/>
            <person name="Bowler C."/>
            <person name="Green B.R."/>
            <person name="Martinez D."/>
            <person name="Putnam N.H."/>
            <person name="Zhou S."/>
            <person name="Allen A.E."/>
            <person name="Apt K.E."/>
            <person name="Bechner M."/>
            <person name="Brzezinski M.A."/>
            <person name="Chaal B.K."/>
            <person name="Chiovitti A."/>
            <person name="Davis A.K."/>
            <person name="Demarest M.S."/>
            <person name="Detter J.C."/>
            <person name="Glavina T."/>
            <person name="Goodstein D."/>
            <person name="Hadi M.Z."/>
            <person name="Hellsten U."/>
            <person name="Hildebrand M."/>
            <person name="Jenkins B.D."/>
            <person name="Jurka J."/>
            <person name="Kapitonov V.V."/>
            <person name="Kroger N."/>
            <person name="Lau W.W."/>
            <person name="Lane T.W."/>
            <person name="Larimer F.W."/>
            <person name="Lippmeier J.C."/>
            <person name="Lucas S."/>
            <person name="Medina M."/>
            <person name="Montsant A."/>
            <person name="Obornik M."/>
            <person name="Parker M.S."/>
            <person name="Palenik B."/>
            <person name="Pazour G.J."/>
            <person name="Richardson P.M."/>
            <person name="Rynearson T.A."/>
            <person name="Saito M.A."/>
            <person name="Schwartz D.C."/>
            <person name="Thamatrakoln K."/>
            <person name="Valentin K."/>
            <person name="Vardi A."/>
            <person name="Wilkerson F.P."/>
            <person name="Rokhsar D.S."/>
        </authorList>
    </citation>
    <scope>NUCLEOTIDE SEQUENCE [LARGE SCALE GENOMIC DNA]</scope>
    <source>
        <strain evidence="2 3">CCMP1335</strain>
    </source>
</reference>
<evidence type="ECO:0000313" key="2">
    <source>
        <dbReference type="EMBL" id="EED91016.1"/>
    </source>
</evidence>
<feature type="compositionally biased region" description="Basic and acidic residues" evidence="1">
    <location>
        <begin position="442"/>
        <end position="461"/>
    </location>
</feature>
<feature type="compositionally biased region" description="Basic and acidic residues" evidence="1">
    <location>
        <begin position="494"/>
        <end position="504"/>
    </location>
</feature>
<evidence type="ECO:0000313" key="3">
    <source>
        <dbReference type="Proteomes" id="UP000001449"/>
    </source>
</evidence>
<reference evidence="2 3" key="2">
    <citation type="journal article" date="2008" name="Nature">
        <title>The Phaeodactylum genome reveals the evolutionary history of diatom genomes.</title>
        <authorList>
            <person name="Bowler C."/>
            <person name="Allen A.E."/>
            <person name="Badger J.H."/>
            <person name="Grimwood J."/>
            <person name="Jabbari K."/>
            <person name="Kuo A."/>
            <person name="Maheswari U."/>
            <person name="Martens C."/>
            <person name="Maumus F."/>
            <person name="Otillar R.P."/>
            <person name="Rayko E."/>
            <person name="Salamov A."/>
            <person name="Vandepoele K."/>
            <person name="Beszteri B."/>
            <person name="Gruber A."/>
            <person name="Heijde M."/>
            <person name="Katinka M."/>
            <person name="Mock T."/>
            <person name="Valentin K."/>
            <person name="Verret F."/>
            <person name="Berges J.A."/>
            <person name="Brownlee C."/>
            <person name="Cadoret J.P."/>
            <person name="Chiovitti A."/>
            <person name="Choi C.J."/>
            <person name="Coesel S."/>
            <person name="De Martino A."/>
            <person name="Detter J.C."/>
            <person name="Durkin C."/>
            <person name="Falciatore A."/>
            <person name="Fournet J."/>
            <person name="Haruta M."/>
            <person name="Huysman M.J."/>
            <person name="Jenkins B.D."/>
            <person name="Jiroutova K."/>
            <person name="Jorgensen R.E."/>
            <person name="Joubert Y."/>
            <person name="Kaplan A."/>
            <person name="Kroger N."/>
            <person name="Kroth P.G."/>
            <person name="La Roche J."/>
            <person name="Lindquist E."/>
            <person name="Lommer M."/>
            <person name="Martin-Jezequel V."/>
            <person name="Lopez P.J."/>
            <person name="Lucas S."/>
            <person name="Mangogna M."/>
            <person name="McGinnis K."/>
            <person name="Medlin L.K."/>
            <person name="Montsant A."/>
            <person name="Oudot-Le Secq M.P."/>
            <person name="Napoli C."/>
            <person name="Obornik M."/>
            <person name="Parker M.S."/>
            <person name="Petit J.L."/>
            <person name="Porcel B.M."/>
            <person name="Poulsen N."/>
            <person name="Robison M."/>
            <person name="Rychlewski L."/>
            <person name="Rynearson T.A."/>
            <person name="Schmutz J."/>
            <person name="Shapiro H."/>
            <person name="Siaut M."/>
            <person name="Stanley M."/>
            <person name="Sussman M.R."/>
            <person name="Taylor A.R."/>
            <person name="Vardi A."/>
            <person name="von Dassow P."/>
            <person name="Vyverman W."/>
            <person name="Willis A."/>
            <person name="Wyrwicz L.S."/>
            <person name="Rokhsar D.S."/>
            <person name="Weissenbach J."/>
            <person name="Armbrust E.V."/>
            <person name="Green B.R."/>
            <person name="Van de Peer Y."/>
            <person name="Grigoriev I.V."/>
        </authorList>
    </citation>
    <scope>NUCLEOTIDE SEQUENCE [LARGE SCALE GENOMIC DNA]</scope>
    <source>
        <strain evidence="2 3">CCMP1335</strain>
    </source>
</reference>
<dbReference type="PaxDb" id="35128-Thaps5866"/>
<feature type="compositionally biased region" description="Low complexity" evidence="1">
    <location>
        <begin position="378"/>
        <end position="390"/>
    </location>
</feature>
<feature type="region of interest" description="Disordered" evidence="1">
    <location>
        <begin position="362"/>
        <end position="390"/>
    </location>
</feature>
<feature type="region of interest" description="Disordered" evidence="1">
    <location>
        <begin position="307"/>
        <end position="343"/>
    </location>
</feature>
<dbReference type="eggNOG" id="ENOG502SNWC">
    <property type="taxonomic scope" value="Eukaryota"/>
</dbReference>